<comment type="caution">
    <text evidence="3">The sequence shown here is derived from an EMBL/GenBank/DDBJ whole genome shotgun (WGS) entry which is preliminary data.</text>
</comment>
<evidence type="ECO:0000259" key="2">
    <source>
        <dbReference type="Pfam" id="PF26138"/>
    </source>
</evidence>
<dbReference type="InterPro" id="IPR058353">
    <property type="entry name" value="DUF8040"/>
</dbReference>
<dbReference type="Pfam" id="PF26138">
    <property type="entry name" value="DUF8040"/>
    <property type="match status" value="1"/>
</dbReference>
<accession>A0ABQ4ZVU3</accession>
<organism evidence="3 4">
    <name type="scientific">Tanacetum coccineum</name>
    <dbReference type="NCBI Taxonomy" id="301880"/>
    <lineage>
        <taxon>Eukaryota</taxon>
        <taxon>Viridiplantae</taxon>
        <taxon>Streptophyta</taxon>
        <taxon>Embryophyta</taxon>
        <taxon>Tracheophyta</taxon>
        <taxon>Spermatophyta</taxon>
        <taxon>Magnoliopsida</taxon>
        <taxon>eudicotyledons</taxon>
        <taxon>Gunneridae</taxon>
        <taxon>Pentapetalae</taxon>
        <taxon>asterids</taxon>
        <taxon>campanulids</taxon>
        <taxon>Asterales</taxon>
        <taxon>Asteraceae</taxon>
        <taxon>Asteroideae</taxon>
        <taxon>Anthemideae</taxon>
        <taxon>Anthemidinae</taxon>
        <taxon>Tanacetum</taxon>
    </lineage>
</organism>
<evidence type="ECO:0000313" key="3">
    <source>
        <dbReference type="EMBL" id="GJS94085.1"/>
    </source>
</evidence>
<dbReference type="Proteomes" id="UP001151760">
    <property type="component" value="Unassembled WGS sequence"/>
</dbReference>
<keyword evidence="4" id="KW-1185">Reference proteome</keyword>
<name>A0ABQ4ZVU3_9ASTR</name>
<sequence length="676" mass="76739">MVNTLVVIALHSAWSSVVHLSFLVEGKFCYLCGLEIRFSNVSSHDLLSFMFVVVSLKPWFPLDDDDGSVVDGVGGRVTVDDGSGWCYGGMEMMSRMMYRGGGRGVVYGVKGMTMMSGGRVWGRWGDEAAEEPLWPAFGWPERVAAPDSGDGRRNPNERREMFITPDSNSGFLRLALPLTKLMRKGEKFVWRRSSEKRIFSDAFYDGVLAVVLMQAWWKVNFLWPTTAKALEVLTILLMIGILASQLSFALRFGDIPLWRNGFWASLRVEPNLISQIKAAQKDDGEIWAIIQNIDQQDQSVNVFLRYGDDEVTNEKVAVAREKLKEAKTVRELRRRHRRALDSSFIGSCEILDRVGEVSYRLAVTPQAIHLVHNVFQRIITRGQSYEERRAILSKSFGGIFPSGSYLETEEVLRDFFILIFFHDLKGNGDGDEFSLGDSVEISFPESSSTKKKKKKKWNNSNTGISQTFPQQNHVPSIAECMDIVATFPGFEPSSTDYNKALRIFWKNLVVMMDSDSDDDNNDYNEEDWMADENTWLLLCGLVVKGIIIGHNALNKKRLACRTSSRTGNILIQEILNGHPRRCYEDFRLHLDVFKDLCSDLKEHYGLQATRNVSIEESLGIFLMILAHGCGNRLAQETFNHSGETIHRHFHKVLKAVLKLSGDIIRPNTTKKYHLKF</sequence>
<feature type="signal peptide" evidence="1">
    <location>
        <begin position="1"/>
        <end position="15"/>
    </location>
</feature>
<reference evidence="3" key="1">
    <citation type="journal article" date="2022" name="Int. J. Mol. Sci.">
        <title>Draft Genome of Tanacetum Coccineum: Genomic Comparison of Closely Related Tanacetum-Family Plants.</title>
        <authorList>
            <person name="Yamashiro T."/>
            <person name="Shiraishi A."/>
            <person name="Nakayama K."/>
            <person name="Satake H."/>
        </authorList>
    </citation>
    <scope>NUCLEOTIDE SEQUENCE</scope>
</reference>
<evidence type="ECO:0000313" key="4">
    <source>
        <dbReference type="Proteomes" id="UP001151760"/>
    </source>
</evidence>
<dbReference type="InterPro" id="IPR045249">
    <property type="entry name" value="HARBI1-like"/>
</dbReference>
<protein>
    <recommendedName>
        <fullName evidence="2">DUF8040 domain-containing protein</fullName>
    </recommendedName>
</protein>
<dbReference type="EMBL" id="BQNB010011704">
    <property type="protein sequence ID" value="GJS94085.1"/>
    <property type="molecule type" value="Genomic_DNA"/>
</dbReference>
<gene>
    <name evidence="3" type="ORF">Tco_0801053</name>
</gene>
<proteinExistence type="predicted"/>
<dbReference type="PANTHER" id="PTHR22930:SF221">
    <property type="entry name" value="NUCLEASE HARBI1"/>
    <property type="match status" value="1"/>
</dbReference>
<feature type="chain" id="PRO_5046928950" description="DUF8040 domain-containing protein" evidence="1">
    <location>
        <begin position="16"/>
        <end position="676"/>
    </location>
</feature>
<dbReference type="PANTHER" id="PTHR22930">
    <property type="match status" value="1"/>
</dbReference>
<keyword evidence="1" id="KW-0732">Signal</keyword>
<feature type="domain" description="DUF8040" evidence="2">
    <location>
        <begin position="562"/>
        <end position="658"/>
    </location>
</feature>
<reference evidence="3" key="2">
    <citation type="submission" date="2022-01" db="EMBL/GenBank/DDBJ databases">
        <authorList>
            <person name="Yamashiro T."/>
            <person name="Shiraishi A."/>
            <person name="Satake H."/>
            <person name="Nakayama K."/>
        </authorList>
    </citation>
    <scope>NUCLEOTIDE SEQUENCE</scope>
</reference>
<evidence type="ECO:0000256" key="1">
    <source>
        <dbReference type="SAM" id="SignalP"/>
    </source>
</evidence>